<dbReference type="Gene3D" id="3.40.830.10">
    <property type="entry name" value="LigB-like"/>
    <property type="match status" value="1"/>
</dbReference>
<dbReference type="CDD" id="cd07363">
    <property type="entry name" value="45_DOPA_Dioxygenase"/>
    <property type="match status" value="1"/>
</dbReference>
<keyword evidence="3" id="KW-0479">Metal-binding</keyword>
<gene>
    <name evidence="7" type="primary">ygiD</name>
    <name evidence="7" type="ORF">QO034_11940</name>
</gene>
<organism evidence="7 8">
    <name type="scientific">Sedimentitalea xiamensis</name>
    <dbReference type="NCBI Taxonomy" id="3050037"/>
    <lineage>
        <taxon>Bacteria</taxon>
        <taxon>Pseudomonadati</taxon>
        <taxon>Pseudomonadota</taxon>
        <taxon>Alphaproteobacteria</taxon>
        <taxon>Rhodobacterales</taxon>
        <taxon>Paracoccaceae</taxon>
        <taxon>Sedimentitalea</taxon>
    </lineage>
</organism>
<comment type="cofactor">
    <cofactor evidence="1">
        <name>Zn(2+)</name>
        <dbReference type="ChEBI" id="CHEBI:29105"/>
    </cofactor>
</comment>
<keyword evidence="4" id="KW-0862">Zinc</keyword>
<reference evidence="7 8" key="1">
    <citation type="submission" date="2023-05" db="EMBL/GenBank/DDBJ databases">
        <title>Sedimentitalea sp. nov. JM2-8.</title>
        <authorList>
            <person name="Huang J."/>
        </authorList>
    </citation>
    <scope>NUCLEOTIDE SEQUENCE [LARGE SCALE GENOMIC DNA]</scope>
    <source>
        <strain evidence="7 8">JM2-8</strain>
    </source>
</reference>
<evidence type="ECO:0000259" key="6">
    <source>
        <dbReference type="Pfam" id="PF02900"/>
    </source>
</evidence>
<comment type="similarity">
    <text evidence="2">Belongs to the DODA-type extradiol aromatic ring-opening dioxygenase family.</text>
</comment>
<dbReference type="PIRSF" id="PIRSF006157">
    <property type="entry name" value="Doxgns_DODA"/>
    <property type="match status" value="1"/>
</dbReference>
<dbReference type="PANTHER" id="PTHR30096:SF0">
    <property type="entry name" value="4,5-DOPA DIOXYGENASE EXTRADIOL-LIKE PROTEIN"/>
    <property type="match status" value="1"/>
</dbReference>
<dbReference type="Pfam" id="PF02900">
    <property type="entry name" value="LigB"/>
    <property type="match status" value="1"/>
</dbReference>
<comment type="caution">
    <text evidence="7">The sequence shown here is derived from an EMBL/GenBank/DDBJ whole genome shotgun (WGS) entry which is preliminary data.</text>
</comment>
<evidence type="ECO:0000256" key="4">
    <source>
        <dbReference type="ARBA" id="ARBA00022833"/>
    </source>
</evidence>
<dbReference type="EC" id="1.13.11.29" evidence="7"/>
<dbReference type="Proteomes" id="UP001227126">
    <property type="component" value="Unassembled WGS sequence"/>
</dbReference>
<protein>
    <submittedName>
        <fullName evidence="7">4,5-DOPA dioxygenase extradiol</fullName>
        <ecNumber evidence="7">1.13.11.29</ecNumber>
    </submittedName>
</protein>
<dbReference type="InterPro" id="IPR014436">
    <property type="entry name" value="Extradiol_dOase_DODA"/>
</dbReference>
<dbReference type="RefSeq" id="WP_284485760.1">
    <property type="nucleotide sequence ID" value="NZ_JASNJE010000013.1"/>
</dbReference>
<evidence type="ECO:0000256" key="1">
    <source>
        <dbReference type="ARBA" id="ARBA00001947"/>
    </source>
</evidence>
<keyword evidence="5 7" id="KW-0560">Oxidoreductase</keyword>
<dbReference type="GO" id="GO:0050297">
    <property type="term" value="F:stizolobate synthase activity"/>
    <property type="evidence" value="ECO:0007669"/>
    <property type="project" value="UniProtKB-EC"/>
</dbReference>
<sequence length="273" mass="29898">MQTTSLRELRDRFAPSDRMPVVFLGHGSPMHAIEDGPFSRAWSALGRTLPRPKAILVVSAHWMTRGATLVDISDMPRTIHDFHRFPQALYDQEYPASGAPDLAREVVSMLGSHRAQEDDRWGLDHGAWAVLKFLYPDADVPVFQVSIDMSRGLSHQIGIGRTLSALRDRGILILGSGNVVHNLRAMRFGGAPLDFALDFDALVADRLTDRDFAALADRDGLGALLDAAHPSVDHYLPALTIAGASDTGDDLTFMTESIDLGSVSMRSFIFHPA</sequence>
<dbReference type="PANTHER" id="PTHR30096">
    <property type="entry name" value="4,5-DOPA DIOXYGENASE EXTRADIOL-LIKE PROTEIN"/>
    <property type="match status" value="1"/>
</dbReference>
<proteinExistence type="inferred from homology"/>
<evidence type="ECO:0000313" key="8">
    <source>
        <dbReference type="Proteomes" id="UP001227126"/>
    </source>
</evidence>
<dbReference type="NCBIfam" id="NF007914">
    <property type="entry name" value="PRK10628.1"/>
    <property type="match status" value="1"/>
</dbReference>
<keyword evidence="8" id="KW-1185">Reference proteome</keyword>
<dbReference type="InterPro" id="IPR004183">
    <property type="entry name" value="Xdiol_dOase_suB"/>
</dbReference>
<keyword evidence="7" id="KW-0223">Dioxygenase</keyword>
<dbReference type="EMBL" id="JASNJE010000013">
    <property type="protein sequence ID" value="MDK3073824.1"/>
    <property type="molecule type" value="Genomic_DNA"/>
</dbReference>
<evidence type="ECO:0000313" key="7">
    <source>
        <dbReference type="EMBL" id="MDK3073824.1"/>
    </source>
</evidence>
<evidence type="ECO:0000256" key="2">
    <source>
        <dbReference type="ARBA" id="ARBA00007581"/>
    </source>
</evidence>
<feature type="domain" description="Extradiol ring-cleavage dioxygenase class III enzyme subunit B" evidence="6">
    <location>
        <begin position="49"/>
        <end position="247"/>
    </location>
</feature>
<accession>A0ABT7FFB9</accession>
<evidence type="ECO:0000256" key="3">
    <source>
        <dbReference type="ARBA" id="ARBA00022723"/>
    </source>
</evidence>
<dbReference type="SUPFAM" id="SSF53213">
    <property type="entry name" value="LigB-like"/>
    <property type="match status" value="1"/>
</dbReference>
<name>A0ABT7FFB9_9RHOB</name>
<evidence type="ECO:0000256" key="5">
    <source>
        <dbReference type="ARBA" id="ARBA00023002"/>
    </source>
</evidence>